<feature type="region of interest" description="Disordered" evidence="1">
    <location>
        <begin position="1"/>
        <end position="79"/>
    </location>
</feature>
<reference evidence="3" key="1">
    <citation type="journal article" date="2019" name="Int. J. Syst. Evol. Microbiol.">
        <title>The Global Catalogue of Microorganisms (GCM) 10K type strain sequencing project: providing services to taxonomists for standard genome sequencing and annotation.</title>
        <authorList>
            <consortium name="The Broad Institute Genomics Platform"/>
            <consortium name="The Broad Institute Genome Sequencing Center for Infectious Disease"/>
            <person name="Wu L."/>
            <person name="Ma J."/>
        </authorList>
    </citation>
    <scope>NUCLEOTIDE SEQUENCE [LARGE SCALE GENOMIC DNA]</scope>
    <source>
        <strain evidence="3">JCM 9651</strain>
    </source>
</reference>
<accession>A0ABP6SC87</accession>
<evidence type="ECO:0000313" key="2">
    <source>
        <dbReference type="EMBL" id="GAA3372583.1"/>
    </source>
</evidence>
<protein>
    <submittedName>
        <fullName evidence="2">Uncharacterized protein</fullName>
    </submittedName>
</protein>
<dbReference type="EMBL" id="BAAAYL010000001">
    <property type="protein sequence ID" value="GAA3372583.1"/>
    <property type="molecule type" value="Genomic_DNA"/>
</dbReference>
<comment type="caution">
    <text evidence="2">The sequence shown here is derived from an EMBL/GenBank/DDBJ whole genome shotgun (WGS) entry which is preliminary data.</text>
</comment>
<evidence type="ECO:0000256" key="1">
    <source>
        <dbReference type="SAM" id="MobiDB-lite"/>
    </source>
</evidence>
<dbReference type="Proteomes" id="UP001499990">
    <property type="component" value="Unassembled WGS sequence"/>
</dbReference>
<gene>
    <name evidence="2" type="ORF">GCM10020367_28070</name>
</gene>
<feature type="compositionally biased region" description="Pro residues" evidence="1">
    <location>
        <begin position="53"/>
        <end position="63"/>
    </location>
</feature>
<organism evidence="2 3">
    <name type="scientific">Streptomyces sannanensis</name>
    <dbReference type="NCBI Taxonomy" id="285536"/>
    <lineage>
        <taxon>Bacteria</taxon>
        <taxon>Bacillati</taxon>
        <taxon>Actinomycetota</taxon>
        <taxon>Actinomycetes</taxon>
        <taxon>Kitasatosporales</taxon>
        <taxon>Streptomycetaceae</taxon>
        <taxon>Streptomyces</taxon>
    </lineage>
</organism>
<name>A0ABP6SC87_9ACTN</name>
<proteinExistence type="predicted"/>
<feature type="compositionally biased region" description="Basic and acidic residues" evidence="1">
    <location>
        <begin position="31"/>
        <end position="52"/>
    </location>
</feature>
<keyword evidence="3" id="KW-1185">Reference proteome</keyword>
<evidence type="ECO:0000313" key="3">
    <source>
        <dbReference type="Proteomes" id="UP001499990"/>
    </source>
</evidence>
<sequence length="79" mass="8402">MSISNFPCGKRHIRDPRRVIAHIPPQAPPREAAERHVIATPDNRAEEGERPTPTRPVCPPPAVGEPDSEGAAQGAPSGP</sequence>